<dbReference type="AlphaFoldDB" id="A0A1I7YI43"/>
<name>A0A1I7YI43_9BILA</name>
<keyword evidence="1" id="KW-1185">Reference proteome</keyword>
<sequence>MKTRPFIYNLDTATVPHTININKITAVTVDAHRSVSDTLTLYNELYEVIRSELEAYIMDQTTTIRIAIFMYYILSLRSWINMSDDGYHIPINPTHLPACVIRL</sequence>
<accession>A0A1I7YI43</accession>
<dbReference type="Proteomes" id="UP000095287">
    <property type="component" value="Unplaced"/>
</dbReference>
<evidence type="ECO:0000313" key="2">
    <source>
        <dbReference type="WBParaSite" id="L893_g16607.t1"/>
    </source>
</evidence>
<evidence type="ECO:0000313" key="1">
    <source>
        <dbReference type="Proteomes" id="UP000095287"/>
    </source>
</evidence>
<reference evidence="2" key="1">
    <citation type="submission" date="2016-11" db="UniProtKB">
        <authorList>
            <consortium name="WormBaseParasite"/>
        </authorList>
    </citation>
    <scope>IDENTIFICATION</scope>
</reference>
<dbReference type="WBParaSite" id="L893_g16607.t1">
    <property type="protein sequence ID" value="L893_g16607.t1"/>
    <property type="gene ID" value="L893_g16607"/>
</dbReference>
<protein>
    <submittedName>
        <fullName evidence="2">Uncharacterized protein</fullName>
    </submittedName>
</protein>
<proteinExistence type="predicted"/>
<organism evidence="1 2">
    <name type="scientific">Steinernema glaseri</name>
    <dbReference type="NCBI Taxonomy" id="37863"/>
    <lineage>
        <taxon>Eukaryota</taxon>
        <taxon>Metazoa</taxon>
        <taxon>Ecdysozoa</taxon>
        <taxon>Nematoda</taxon>
        <taxon>Chromadorea</taxon>
        <taxon>Rhabditida</taxon>
        <taxon>Tylenchina</taxon>
        <taxon>Panagrolaimomorpha</taxon>
        <taxon>Strongyloidoidea</taxon>
        <taxon>Steinernematidae</taxon>
        <taxon>Steinernema</taxon>
    </lineage>
</organism>